<evidence type="ECO:0000313" key="2">
    <source>
        <dbReference type="EMBL" id="PWK57550.1"/>
    </source>
</evidence>
<name>A0A316GDU1_9RHOB</name>
<evidence type="ECO:0000313" key="3">
    <source>
        <dbReference type="Proteomes" id="UP000245390"/>
    </source>
</evidence>
<keyword evidence="1" id="KW-1133">Transmembrane helix</keyword>
<keyword evidence="3" id="KW-1185">Reference proteome</keyword>
<organism evidence="2 3">
    <name type="scientific">Silicimonas algicola</name>
    <dbReference type="NCBI Taxonomy" id="1826607"/>
    <lineage>
        <taxon>Bacteria</taxon>
        <taxon>Pseudomonadati</taxon>
        <taxon>Pseudomonadota</taxon>
        <taxon>Alphaproteobacteria</taxon>
        <taxon>Rhodobacterales</taxon>
        <taxon>Paracoccaceae</taxon>
    </lineage>
</organism>
<dbReference type="NCBIfam" id="TIGR03370">
    <property type="entry name" value="VPLPA-CTERM"/>
    <property type="match status" value="1"/>
</dbReference>
<dbReference type="EMBL" id="QGGV01000002">
    <property type="protein sequence ID" value="PWK57550.1"/>
    <property type="molecule type" value="Genomic_DNA"/>
</dbReference>
<comment type="caution">
    <text evidence="2">The sequence shown here is derived from an EMBL/GenBank/DDBJ whole genome shotgun (WGS) entry which is preliminary data.</text>
</comment>
<evidence type="ECO:0000256" key="1">
    <source>
        <dbReference type="SAM" id="Phobius"/>
    </source>
</evidence>
<dbReference type="AlphaFoldDB" id="A0A316GDU1"/>
<proteinExistence type="predicted"/>
<dbReference type="Proteomes" id="UP000245390">
    <property type="component" value="Unassembled WGS sequence"/>
</dbReference>
<reference evidence="2 3" key="1">
    <citation type="submission" date="2018-05" db="EMBL/GenBank/DDBJ databases">
        <title>Genomic Encyclopedia of Type Strains, Phase IV (KMG-IV): sequencing the most valuable type-strain genomes for metagenomic binning, comparative biology and taxonomic classification.</title>
        <authorList>
            <person name="Goeker M."/>
        </authorList>
    </citation>
    <scope>NUCLEOTIDE SEQUENCE [LARGE SCALE GENOMIC DNA]</scope>
    <source>
        <strain evidence="2 3">DSM 103371</strain>
    </source>
</reference>
<accession>A0A316GDU1</accession>
<dbReference type="InterPro" id="IPR022472">
    <property type="entry name" value="VPLPA-CTERM"/>
</dbReference>
<sequence>MAQAATLVTVLDRDPFPRDLVLADYGIDSPALYKCDEMDAGSCTDEYAGSPLGSFSVLFDTDSTTSGTWSWNGEGDYSPHYMAVKAGQLRNNGGVAIYDLEGATSGTWSTMDLAWKDVSHIAFFNTGVSEVPLPASALLLLGGMGGLAAIRRRKKA</sequence>
<gene>
    <name evidence="2" type="ORF">C8D95_102194</name>
</gene>
<feature type="transmembrane region" description="Helical" evidence="1">
    <location>
        <begin position="131"/>
        <end position="150"/>
    </location>
</feature>
<keyword evidence="1" id="KW-0472">Membrane</keyword>
<protein>
    <submittedName>
        <fullName evidence="2">Putative secreted protein</fullName>
    </submittedName>
</protein>
<keyword evidence="1" id="KW-0812">Transmembrane</keyword>